<dbReference type="Pfam" id="PF04717">
    <property type="entry name" value="Phage_base_V"/>
    <property type="match status" value="1"/>
</dbReference>
<dbReference type="Proteomes" id="UP000217154">
    <property type="component" value="Chromosome"/>
</dbReference>
<dbReference type="Gene3D" id="3.55.50.10">
    <property type="entry name" value="Baseplate protein-like domains"/>
    <property type="match status" value="1"/>
</dbReference>
<evidence type="ECO:0000256" key="3">
    <source>
        <dbReference type="ARBA" id="ARBA00022525"/>
    </source>
</evidence>
<reference evidence="6 7" key="1">
    <citation type="submission" date="2017-09" db="EMBL/GenBank/DDBJ databases">
        <title>The diverse metabolic capabilities of V. boronicumulans make it an excellent choice for continued studies on novel biodegradation.</title>
        <authorList>
            <person name="Sun S."/>
        </authorList>
    </citation>
    <scope>NUCLEOTIDE SEQUENCE [LARGE SCALE GENOMIC DNA]</scope>
    <source>
        <strain evidence="6 7">J1</strain>
    </source>
</reference>
<dbReference type="Gene3D" id="2.40.50.230">
    <property type="entry name" value="Gp5 N-terminal domain"/>
    <property type="match status" value="1"/>
</dbReference>
<evidence type="ECO:0000259" key="4">
    <source>
        <dbReference type="Pfam" id="PF04717"/>
    </source>
</evidence>
<organism evidence="6 7">
    <name type="scientific">Variovorax boronicumulans</name>
    <dbReference type="NCBI Taxonomy" id="436515"/>
    <lineage>
        <taxon>Bacteria</taxon>
        <taxon>Pseudomonadati</taxon>
        <taxon>Pseudomonadota</taxon>
        <taxon>Betaproteobacteria</taxon>
        <taxon>Burkholderiales</taxon>
        <taxon>Comamonadaceae</taxon>
        <taxon>Variovorax</taxon>
    </lineage>
</organism>
<dbReference type="NCBIfam" id="TIGR03361">
    <property type="entry name" value="VI_Rhs_Vgr"/>
    <property type="match status" value="1"/>
</dbReference>
<sequence>MDRVVKAHTPLGEEQLLFRSMHGSEGLSQLFEFEVDLLSPNTSVDMKGLLGKPLALEIQTLSGTPRYLNGQITRFTMIGREGGSSRYTVYRASVRPWLWYLTRTSDCKIFQNKSVVEILEDVLGEYGFAFEKKLSASYRQWEYCVQYQETDFAFVSRLMEHEGIYYYFKHDKNQHTLVLADDMSAHETLPGYPKIGYLASDRATDPGREVIDQWEVTEEIRPGTYVVDDFDFKKPRADLLNTRSQPRGNDHGRYEMYEWMGGYSDAGQGEHYARIRLEEAQAQAEVDTGHTNVRGMAPGYRFTMQNAPRNEDNREYLVVSVMYSLREGGYASGGMPGEYSFHFGVQPTSFPFRARRITRVPSTQGPQTATVVGPPGEDIWIDKYGRVKVQFRWDRYGQRNEDSSCWVRVSSAWAGSNFGAVNHPRVGQEVIVDFIAGCPDRPIIIGRVYNADQMPPLELPAKATVSGFISRTIKGDGELANHFIIDDDPGCESIKIHAQKDLTIEVENNETHTVEGERTTFIDGADKYTGDTSLDETINGPHTLTVNKGGPQKITVNGGDQFIKVDGGNQQVDVIGNQTIHVTGKRHDTVDTGEDRFIKPHLNETVTGTKDLTVTETHTETVGRKILKTTKGRWEVDVAMFATLKTGDFYKANIKGNYTVETEGGDITFRAPGKNWLVEADKITHSSNQNEVRYKKGVNTEAGEYVTTHAKDLIKSSSDTKVHSKAPEIRTEATTVLDITAPFNISSTYVLAFNYATALVDIKVAKLNMSGVNIALDVLAFGGAVWRNETSSLYTYW</sequence>
<evidence type="ECO:0000259" key="5">
    <source>
        <dbReference type="Pfam" id="PF22178"/>
    </source>
</evidence>
<evidence type="ECO:0000313" key="6">
    <source>
        <dbReference type="EMBL" id="ATA52000.1"/>
    </source>
</evidence>
<dbReference type="Pfam" id="PF05954">
    <property type="entry name" value="Phage_GPD"/>
    <property type="match status" value="1"/>
</dbReference>
<comment type="subcellular location">
    <subcellularLocation>
        <location evidence="1">Secreted</location>
    </subcellularLocation>
</comment>
<dbReference type="RefSeq" id="WP_095743170.1">
    <property type="nucleotide sequence ID" value="NZ_CP023284.1"/>
</dbReference>
<proteinExistence type="inferred from homology"/>
<dbReference type="InterPro" id="IPR006531">
    <property type="entry name" value="Gp5/Vgr_OB"/>
</dbReference>
<dbReference type="GO" id="GO:0005576">
    <property type="term" value="C:extracellular region"/>
    <property type="evidence" value="ECO:0007669"/>
    <property type="project" value="UniProtKB-SubCell"/>
</dbReference>
<evidence type="ECO:0000256" key="1">
    <source>
        <dbReference type="ARBA" id="ARBA00004613"/>
    </source>
</evidence>
<comment type="similarity">
    <text evidence="2">Belongs to the VgrG protein family.</text>
</comment>
<dbReference type="PANTHER" id="PTHR32305:SF15">
    <property type="entry name" value="PROTEIN RHSA-RELATED"/>
    <property type="match status" value="1"/>
</dbReference>
<dbReference type="KEGG" id="vbo:CKY39_01245"/>
<evidence type="ECO:0000256" key="2">
    <source>
        <dbReference type="ARBA" id="ARBA00005558"/>
    </source>
</evidence>
<dbReference type="SUPFAM" id="SSF69349">
    <property type="entry name" value="Phage fibre proteins"/>
    <property type="match status" value="2"/>
</dbReference>
<dbReference type="FunFam" id="3.55.50.10:FF:000001">
    <property type="entry name" value="Actin cross-linking toxin VgrG1"/>
    <property type="match status" value="1"/>
</dbReference>
<dbReference type="NCBIfam" id="TIGR01646">
    <property type="entry name" value="vgr_GE"/>
    <property type="match status" value="1"/>
</dbReference>
<dbReference type="Pfam" id="PF22178">
    <property type="entry name" value="Gp5_trimer_C"/>
    <property type="match status" value="1"/>
</dbReference>
<dbReference type="SUPFAM" id="SSF69279">
    <property type="entry name" value="Phage tail proteins"/>
    <property type="match status" value="2"/>
</dbReference>
<dbReference type="InterPro" id="IPR006533">
    <property type="entry name" value="T6SS_Vgr_RhsGE"/>
</dbReference>
<dbReference type="InterPro" id="IPR017847">
    <property type="entry name" value="T6SS_RhsGE_Vgr_subset"/>
</dbReference>
<name>A0A250DCD4_9BURK</name>
<dbReference type="PANTHER" id="PTHR32305">
    <property type="match status" value="1"/>
</dbReference>
<dbReference type="SUPFAM" id="SSF69255">
    <property type="entry name" value="gp5 N-terminal domain-like"/>
    <property type="match status" value="1"/>
</dbReference>
<feature type="domain" description="Gp5/Type VI secretion system Vgr protein OB-fold" evidence="4">
    <location>
        <begin position="383"/>
        <end position="449"/>
    </location>
</feature>
<evidence type="ECO:0000313" key="7">
    <source>
        <dbReference type="Proteomes" id="UP000217154"/>
    </source>
</evidence>
<dbReference type="Gene3D" id="2.30.110.50">
    <property type="match status" value="1"/>
</dbReference>
<keyword evidence="3" id="KW-0964">Secreted</keyword>
<dbReference type="EMBL" id="CP023284">
    <property type="protein sequence ID" value="ATA52000.1"/>
    <property type="molecule type" value="Genomic_DNA"/>
</dbReference>
<dbReference type="InterPro" id="IPR037026">
    <property type="entry name" value="Vgr_OB-fold_dom_sf"/>
</dbReference>
<dbReference type="InterPro" id="IPR050708">
    <property type="entry name" value="T6SS_VgrG/RHS"/>
</dbReference>
<feature type="domain" description="Gp5/Type VI secretion system Vgr C-terminal trimerisation" evidence="5">
    <location>
        <begin position="466"/>
        <end position="582"/>
    </location>
</feature>
<dbReference type="Gene3D" id="4.10.220.110">
    <property type="match status" value="1"/>
</dbReference>
<accession>A0A250DCD4</accession>
<protein>
    <submittedName>
        <fullName evidence="6">Type VI secretion system tip protein VgrG</fullName>
    </submittedName>
</protein>
<dbReference type="InterPro" id="IPR054030">
    <property type="entry name" value="Gp5_Vgr_C"/>
</dbReference>
<gene>
    <name evidence="6" type="ORF">CKY39_01245</name>
</gene>
<dbReference type="AlphaFoldDB" id="A0A250DCD4"/>